<sequence length="252" mass="27349">MLRFFEPEANTRWLASTPPPPQLNTNAAVPPESPTAALRRSSSLLAKVNLMKNRWLPSSLPMVTDVNVTPSPSPDPSSAAANSSNAFGVCCGGGGGGGGGDSGIFWHEAGGVLRRQASDPFPEIFQERSSSSMAADTRRRSNQLDMLDWRRGGSIVHEEENKKFADHKRQKTSADEKLYLLPSFGRPSSPKMRASINQTIKEPVKNQKLGDKITALQQLVSPFGKTDTASVLQEATVHIKALHEQINACLFL</sequence>
<comment type="similarity">
    <text evidence="2">Belongs to the bHLH protein family.</text>
</comment>
<comment type="subcellular location">
    <subcellularLocation>
        <location evidence="1">Nucleus</location>
    </subcellularLocation>
</comment>
<protein>
    <recommendedName>
        <fullName evidence="7">BHLH domain-containing protein</fullName>
    </recommendedName>
</protein>
<feature type="region of interest" description="Disordered" evidence="6">
    <location>
        <begin position="1"/>
        <end position="34"/>
    </location>
</feature>
<dbReference type="GO" id="GO:0000978">
    <property type="term" value="F:RNA polymerase II cis-regulatory region sequence-specific DNA binding"/>
    <property type="evidence" value="ECO:0007669"/>
    <property type="project" value="TreeGrafter"/>
</dbReference>
<dbReference type="CDD" id="cd11393">
    <property type="entry name" value="bHLH_AtbHLH_like"/>
    <property type="match status" value="1"/>
</dbReference>
<dbReference type="GO" id="GO:0005634">
    <property type="term" value="C:nucleus"/>
    <property type="evidence" value="ECO:0007669"/>
    <property type="project" value="UniProtKB-SubCell"/>
</dbReference>
<evidence type="ECO:0000256" key="6">
    <source>
        <dbReference type="SAM" id="MobiDB-lite"/>
    </source>
</evidence>
<proteinExistence type="inferred from homology"/>
<evidence type="ECO:0000256" key="4">
    <source>
        <dbReference type="ARBA" id="ARBA00023163"/>
    </source>
</evidence>
<dbReference type="InterPro" id="IPR045843">
    <property type="entry name" value="IND-like"/>
</dbReference>
<dbReference type="PROSITE" id="PS50888">
    <property type="entry name" value="BHLH"/>
    <property type="match status" value="1"/>
</dbReference>
<dbReference type="PANTHER" id="PTHR16223:SF238">
    <property type="entry name" value="TRANSCRIPTION FACTOR BHLH114"/>
    <property type="match status" value="1"/>
</dbReference>
<dbReference type="EMBL" id="JAGYWB010000015">
    <property type="protein sequence ID" value="KAI0498277.1"/>
    <property type="molecule type" value="Genomic_DNA"/>
</dbReference>
<dbReference type="SMR" id="A0A8T3AQ51"/>
<keyword evidence="5" id="KW-0539">Nucleus</keyword>
<dbReference type="InterPro" id="IPR011598">
    <property type="entry name" value="bHLH_dom"/>
</dbReference>
<gene>
    <name evidence="8" type="ORF">KFK09_021518</name>
</gene>
<evidence type="ECO:0000256" key="3">
    <source>
        <dbReference type="ARBA" id="ARBA00023015"/>
    </source>
</evidence>
<dbReference type="InterPro" id="IPR045239">
    <property type="entry name" value="bHLH95_bHLH"/>
</dbReference>
<keyword evidence="4" id="KW-0804">Transcription</keyword>
<dbReference type="Proteomes" id="UP000829196">
    <property type="component" value="Unassembled WGS sequence"/>
</dbReference>
<keyword evidence="9" id="KW-1185">Reference proteome</keyword>
<dbReference type="GO" id="GO:0000981">
    <property type="term" value="F:DNA-binding transcription factor activity, RNA polymerase II-specific"/>
    <property type="evidence" value="ECO:0007669"/>
    <property type="project" value="TreeGrafter"/>
</dbReference>
<reference evidence="8" key="1">
    <citation type="journal article" date="2022" name="Front. Genet.">
        <title>Chromosome-Scale Assembly of the Dendrobium nobile Genome Provides Insights Into the Molecular Mechanism of the Biosynthesis of the Medicinal Active Ingredient of Dendrobium.</title>
        <authorList>
            <person name="Xu Q."/>
            <person name="Niu S.-C."/>
            <person name="Li K.-L."/>
            <person name="Zheng P.-J."/>
            <person name="Zhang X.-J."/>
            <person name="Jia Y."/>
            <person name="Liu Y."/>
            <person name="Niu Y.-X."/>
            <person name="Yu L.-H."/>
            <person name="Chen D.-F."/>
            <person name="Zhang G.-Q."/>
        </authorList>
    </citation>
    <scope>NUCLEOTIDE SEQUENCE</scope>
    <source>
        <tissue evidence="8">Leaf</tissue>
    </source>
</reference>
<keyword evidence="3" id="KW-0805">Transcription regulation</keyword>
<dbReference type="GO" id="GO:0046983">
    <property type="term" value="F:protein dimerization activity"/>
    <property type="evidence" value="ECO:0007669"/>
    <property type="project" value="InterPro"/>
</dbReference>
<dbReference type="SUPFAM" id="SSF47459">
    <property type="entry name" value="HLH, helix-loop-helix DNA-binding domain"/>
    <property type="match status" value="1"/>
</dbReference>
<accession>A0A8T3AQ51</accession>
<evidence type="ECO:0000256" key="5">
    <source>
        <dbReference type="ARBA" id="ARBA00023242"/>
    </source>
</evidence>
<feature type="domain" description="BHLH" evidence="7">
    <location>
        <begin position="193"/>
        <end position="242"/>
    </location>
</feature>
<dbReference type="InterPro" id="IPR036638">
    <property type="entry name" value="HLH_DNA-bd_sf"/>
</dbReference>
<evidence type="ECO:0000256" key="2">
    <source>
        <dbReference type="ARBA" id="ARBA00005510"/>
    </source>
</evidence>
<organism evidence="8 9">
    <name type="scientific">Dendrobium nobile</name>
    <name type="common">Orchid</name>
    <dbReference type="NCBI Taxonomy" id="94219"/>
    <lineage>
        <taxon>Eukaryota</taxon>
        <taxon>Viridiplantae</taxon>
        <taxon>Streptophyta</taxon>
        <taxon>Embryophyta</taxon>
        <taxon>Tracheophyta</taxon>
        <taxon>Spermatophyta</taxon>
        <taxon>Magnoliopsida</taxon>
        <taxon>Liliopsida</taxon>
        <taxon>Asparagales</taxon>
        <taxon>Orchidaceae</taxon>
        <taxon>Epidendroideae</taxon>
        <taxon>Malaxideae</taxon>
        <taxon>Dendrobiinae</taxon>
        <taxon>Dendrobium</taxon>
    </lineage>
</organism>
<evidence type="ECO:0000259" key="7">
    <source>
        <dbReference type="PROSITE" id="PS50888"/>
    </source>
</evidence>
<evidence type="ECO:0000313" key="8">
    <source>
        <dbReference type="EMBL" id="KAI0498277.1"/>
    </source>
</evidence>
<evidence type="ECO:0000256" key="1">
    <source>
        <dbReference type="ARBA" id="ARBA00004123"/>
    </source>
</evidence>
<dbReference type="AlphaFoldDB" id="A0A8T3AQ51"/>
<comment type="caution">
    <text evidence="8">The sequence shown here is derived from an EMBL/GenBank/DDBJ whole genome shotgun (WGS) entry which is preliminary data.</text>
</comment>
<name>A0A8T3AQ51_DENNO</name>
<evidence type="ECO:0000313" key="9">
    <source>
        <dbReference type="Proteomes" id="UP000829196"/>
    </source>
</evidence>
<dbReference type="PANTHER" id="PTHR16223">
    <property type="entry name" value="TRANSCRIPTION FACTOR BHLH83-RELATED"/>
    <property type="match status" value="1"/>
</dbReference>
<dbReference type="OrthoDB" id="1870356at2759"/>